<dbReference type="SUPFAM" id="SSF51735">
    <property type="entry name" value="NAD(P)-binding Rossmann-fold domains"/>
    <property type="match status" value="1"/>
</dbReference>
<organism evidence="1 2">
    <name type="scientific">Zosterops lateralis melanops</name>
    <dbReference type="NCBI Taxonomy" id="1220523"/>
    <lineage>
        <taxon>Eukaryota</taxon>
        <taxon>Metazoa</taxon>
        <taxon>Chordata</taxon>
        <taxon>Craniata</taxon>
        <taxon>Vertebrata</taxon>
        <taxon>Euteleostomi</taxon>
        <taxon>Archelosauria</taxon>
        <taxon>Archosauria</taxon>
        <taxon>Dinosauria</taxon>
        <taxon>Saurischia</taxon>
        <taxon>Theropoda</taxon>
        <taxon>Coelurosauria</taxon>
        <taxon>Aves</taxon>
        <taxon>Neognathae</taxon>
        <taxon>Neoaves</taxon>
        <taxon>Telluraves</taxon>
        <taxon>Australaves</taxon>
        <taxon>Passeriformes</taxon>
        <taxon>Sylvioidea</taxon>
        <taxon>Zosteropidae</taxon>
        <taxon>Zosterops</taxon>
    </lineage>
</organism>
<dbReference type="InterPro" id="IPR002347">
    <property type="entry name" value="SDR_fam"/>
</dbReference>
<sequence length="101" mass="10905">MNQYNISETVNFFLLKGSTGCPPRLRLDGRVAYVTGGGQGIGRAFAHALGEAGAKVAVVDLVLAKAEGVKSPHTTEICITSTEQRWCCSKLTMQHLRLHYG</sequence>
<reference evidence="1" key="2">
    <citation type="submission" date="2025-09" db="UniProtKB">
        <authorList>
            <consortium name="Ensembl"/>
        </authorList>
    </citation>
    <scope>IDENTIFICATION</scope>
</reference>
<dbReference type="Proteomes" id="UP000694401">
    <property type="component" value="Unassembled WGS sequence"/>
</dbReference>
<evidence type="ECO:0000313" key="1">
    <source>
        <dbReference type="Ensembl" id="ENSZLMP00000014500.1"/>
    </source>
</evidence>
<dbReference type="Pfam" id="PF00106">
    <property type="entry name" value="adh_short"/>
    <property type="match status" value="1"/>
</dbReference>
<dbReference type="InterPro" id="IPR036291">
    <property type="entry name" value="NAD(P)-bd_dom_sf"/>
</dbReference>
<reference evidence="1" key="1">
    <citation type="submission" date="2025-08" db="UniProtKB">
        <authorList>
            <consortium name="Ensembl"/>
        </authorList>
    </citation>
    <scope>IDENTIFICATION</scope>
</reference>
<dbReference type="AlphaFoldDB" id="A0A8D2PKC9"/>
<proteinExistence type="predicted"/>
<evidence type="ECO:0000313" key="2">
    <source>
        <dbReference type="Proteomes" id="UP000694401"/>
    </source>
</evidence>
<accession>A0A8D2PKC9</accession>
<keyword evidence="2" id="KW-1185">Reference proteome</keyword>
<dbReference type="Gene3D" id="3.40.50.720">
    <property type="entry name" value="NAD(P)-binding Rossmann-like Domain"/>
    <property type="match status" value="1"/>
</dbReference>
<dbReference type="Ensembl" id="ENSZLMT00000014901.1">
    <property type="protein sequence ID" value="ENSZLMP00000014500.1"/>
    <property type="gene ID" value="ENSZLMG00000010093.1"/>
</dbReference>
<name>A0A8D2PKC9_ZOSLA</name>
<protein>
    <submittedName>
        <fullName evidence="1">Uncharacterized protein</fullName>
    </submittedName>
</protein>